<protein>
    <submittedName>
        <fullName evidence="1">Uncharacterized protein</fullName>
    </submittedName>
</protein>
<accession>A0A9P7BQA9</accession>
<proteinExistence type="predicted"/>
<comment type="caution">
    <text evidence="1">The sequence shown here is derived from an EMBL/GenBank/DDBJ whole genome shotgun (WGS) entry which is preliminary data.</text>
</comment>
<keyword evidence="2" id="KW-1185">Reference proteome</keyword>
<reference evidence="1" key="1">
    <citation type="journal article" date="2020" name="Microb. Genom.">
        <title>Genetic diversity of clinical and environmental Mucorales isolates obtained from an investigation of mucormycosis cases among solid organ transplant recipients.</title>
        <authorList>
            <person name="Nguyen M.H."/>
            <person name="Kaul D."/>
            <person name="Muto C."/>
            <person name="Cheng S.J."/>
            <person name="Richter R.A."/>
            <person name="Bruno V.M."/>
            <person name="Liu G."/>
            <person name="Beyhan S."/>
            <person name="Sundermann A.J."/>
            <person name="Mounaud S."/>
            <person name="Pasculle A.W."/>
            <person name="Nierman W.C."/>
            <person name="Driscoll E."/>
            <person name="Cumbie R."/>
            <person name="Clancy C.J."/>
            <person name="Dupont C.L."/>
        </authorList>
    </citation>
    <scope>NUCLEOTIDE SEQUENCE</scope>
    <source>
        <strain evidence="1">GL11</strain>
    </source>
</reference>
<evidence type="ECO:0000313" key="2">
    <source>
        <dbReference type="Proteomes" id="UP000716291"/>
    </source>
</evidence>
<dbReference type="Proteomes" id="UP000716291">
    <property type="component" value="Unassembled WGS sequence"/>
</dbReference>
<sequence length="186" mass="21440">MVKADLKDHEGVERVKDESNLWKNSKKCNHWRSKNLETCELITDKASPGEDDNVQEVEHSHWILQSDGMFKSHFDFEHQHSVIMRETFTEETIQGAYLDQLSKCFDADSTFTAEEYIELWEEIEILDNPKSGIMTVASSIMLFALLLSYKKKRGLLGVTLCARILKIPKNSISQKTNIGETELWNT</sequence>
<evidence type="ECO:0000313" key="1">
    <source>
        <dbReference type="EMBL" id="KAG1305414.1"/>
    </source>
</evidence>
<dbReference type="AlphaFoldDB" id="A0A9P7BQA9"/>
<organism evidence="1 2">
    <name type="scientific">Rhizopus oryzae</name>
    <name type="common">Mucormycosis agent</name>
    <name type="synonym">Rhizopus arrhizus var. delemar</name>
    <dbReference type="NCBI Taxonomy" id="64495"/>
    <lineage>
        <taxon>Eukaryota</taxon>
        <taxon>Fungi</taxon>
        <taxon>Fungi incertae sedis</taxon>
        <taxon>Mucoromycota</taxon>
        <taxon>Mucoromycotina</taxon>
        <taxon>Mucoromycetes</taxon>
        <taxon>Mucorales</taxon>
        <taxon>Mucorineae</taxon>
        <taxon>Rhizopodaceae</taxon>
        <taxon>Rhizopus</taxon>
    </lineage>
</organism>
<gene>
    <name evidence="1" type="ORF">G6F64_008398</name>
</gene>
<name>A0A9P7BQA9_RHIOR</name>
<dbReference type="EMBL" id="JAANQT010001373">
    <property type="protein sequence ID" value="KAG1305414.1"/>
    <property type="molecule type" value="Genomic_DNA"/>
</dbReference>